<reference evidence="1" key="1">
    <citation type="submission" date="2014-09" db="EMBL/GenBank/DDBJ databases">
        <authorList>
            <person name="Magalhaes I.L.F."/>
            <person name="Oliveira U."/>
            <person name="Santos F.R."/>
            <person name="Vidigal T.H.D.A."/>
            <person name="Brescovit A.D."/>
            <person name="Santos A.J."/>
        </authorList>
    </citation>
    <scope>NUCLEOTIDE SEQUENCE</scope>
    <source>
        <tissue evidence="1">Shoot tissue taken approximately 20 cm above the soil surface</tissue>
    </source>
</reference>
<sequence>MYFRPSQVPLIILYRLCHPSPSSERCLSRLPLRRYSKQRALVVFSAKIVRPRYITGSRCVS</sequence>
<dbReference type="EMBL" id="GBRH01225394">
    <property type="protein sequence ID" value="JAD72501.1"/>
    <property type="molecule type" value="Transcribed_RNA"/>
</dbReference>
<proteinExistence type="predicted"/>
<reference evidence="1" key="2">
    <citation type="journal article" date="2015" name="Data Brief">
        <title>Shoot transcriptome of the giant reed, Arundo donax.</title>
        <authorList>
            <person name="Barrero R.A."/>
            <person name="Guerrero F.D."/>
            <person name="Moolhuijzen P."/>
            <person name="Goolsby J.A."/>
            <person name="Tidwell J."/>
            <person name="Bellgard S.E."/>
            <person name="Bellgard M.I."/>
        </authorList>
    </citation>
    <scope>NUCLEOTIDE SEQUENCE</scope>
    <source>
        <tissue evidence="1">Shoot tissue taken approximately 20 cm above the soil surface</tissue>
    </source>
</reference>
<name>A0A0A9CAB5_ARUDO</name>
<evidence type="ECO:0000313" key="1">
    <source>
        <dbReference type="EMBL" id="JAD72501.1"/>
    </source>
</evidence>
<dbReference type="AlphaFoldDB" id="A0A0A9CAB5"/>
<organism evidence="1">
    <name type="scientific">Arundo donax</name>
    <name type="common">Giant reed</name>
    <name type="synonym">Donax arundinaceus</name>
    <dbReference type="NCBI Taxonomy" id="35708"/>
    <lineage>
        <taxon>Eukaryota</taxon>
        <taxon>Viridiplantae</taxon>
        <taxon>Streptophyta</taxon>
        <taxon>Embryophyta</taxon>
        <taxon>Tracheophyta</taxon>
        <taxon>Spermatophyta</taxon>
        <taxon>Magnoliopsida</taxon>
        <taxon>Liliopsida</taxon>
        <taxon>Poales</taxon>
        <taxon>Poaceae</taxon>
        <taxon>PACMAD clade</taxon>
        <taxon>Arundinoideae</taxon>
        <taxon>Arundineae</taxon>
        <taxon>Arundo</taxon>
    </lineage>
</organism>
<accession>A0A0A9CAB5</accession>
<protein>
    <submittedName>
        <fullName evidence="1">Uncharacterized protein</fullName>
    </submittedName>
</protein>